<dbReference type="PROSITE" id="PS00934">
    <property type="entry name" value="GLYOXALASE_I_1"/>
    <property type="match status" value="1"/>
</dbReference>
<dbReference type="Gene3D" id="3.10.180.10">
    <property type="entry name" value="2,3-Dihydroxybiphenyl 1,2-Dioxygenase, domain 1"/>
    <property type="match status" value="2"/>
</dbReference>
<protein>
    <submittedName>
        <fullName evidence="3">Glyoxalase family protein</fullName>
    </submittedName>
</protein>
<dbReference type="GO" id="GO:0004462">
    <property type="term" value="F:lactoylglutathione lyase activity"/>
    <property type="evidence" value="ECO:0007669"/>
    <property type="project" value="InterPro"/>
</dbReference>
<accession>A0A6J4H7W8</accession>
<dbReference type="GO" id="GO:0046872">
    <property type="term" value="F:metal ion binding"/>
    <property type="evidence" value="ECO:0007669"/>
    <property type="project" value="UniProtKB-KW"/>
</dbReference>
<name>A0A6J4H7W8_9CHLR</name>
<feature type="domain" description="VOC" evidence="2">
    <location>
        <begin position="47"/>
        <end position="167"/>
    </location>
</feature>
<keyword evidence="1" id="KW-0479">Metal-binding</keyword>
<dbReference type="InterPro" id="IPR037523">
    <property type="entry name" value="VOC_core"/>
</dbReference>
<organism evidence="3">
    <name type="scientific">uncultured Chloroflexota bacterium</name>
    <dbReference type="NCBI Taxonomy" id="166587"/>
    <lineage>
        <taxon>Bacteria</taxon>
        <taxon>Bacillati</taxon>
        <taxon>Chloroflexota</taxon>
        <taxon>environmental samples</taxon>
    </lineage>
</organism>
<dbReference type="PANTHER" id="PTHR43279">
    <property type="entry name" value="CATECHOL-2,3-DIOXYGENASE"/>
    <property type="match status" value="1"/>
</dbReference>
<evidence type="ECO:0000259" key="2">
    <source>
        <dbReference type="PROSITE" id="PS51819"/>
    </source>
</evidence>
<proteinExistence type="predicted"/>
<sequence length="336" mass="36740">MWKGRTEGWYAPCDQTSESQMTADVRSADATEQKAHEVTGVLDPQTVLDHAHLIVHSLDKVLPFYTDVLRFKVHRREDQPDGRFVALGAGAHDLLRLTERPASPSAGRTAGMYHMSFVVQERVDLARWLQRIAETKTPVEGLVHHAPAAEAIYLPDPEGNTVELNWDPPREVWSRPGQPPFKGNLPLDTDSLLQLLVGQPEEWAGPPPDTTFSHIHLYVGDLEAASRFYEGVLGFERTAAFPGQAVFVSAGGYHHHVAFNVWKGRGIPPQPEGSAGLRYYVVRLPDQPEFNRVLARVRAAGLPVQDVPDAANAGATGGVLLRDPAGLGVVLAVDSA</sequence>
<dbReference type="InterPro" id="IPR004360">
    <property type="entry name" value="Glyas_Fos-R_dOase_dom"/>
</dbReference>
<reference evidence="3" key="1">
    <citation type="submission" date="2020-02" db="EMBL/GenBank/DDBJ databases">
        <authorList>
            <person name="Meier V. D."/>
        </authorList>
    </citation>
    <scope>NUCLEOTIDE SEQUENCE</scope>
    <source>
        <strain evidence="3">AVDCRST_MAG77</strain>
    </source>
</reference>
<gene>
    <name evidence="3" type="ORF">AVDCRST_MAG77-539</name>
</gene>
<dbReference type="InterPro" id="IPR018146">
    <property type="entry name" value="Glyoxalase_1_CS"/>
</dbReference>
<dbReference type="Pfam" id="PF00903">
    <property type="entry name" value="Glyoxalase"/>
    <property type="match status" value="2"/>
</dbReference>
<evidence type="ECO:0000313" key="3">
    <source>
        <dbReference type="EMBL" id="CAA9217396.1"/>
    </source>
</evidence>
<feature type="domain" description="VOC" evidence="2">
    <location>
        <begin position="211"/>
        <end position="334"/>
    </location>
</feature>
<dbReference type="PROSITE" id="PS51819">
    <property type="entry name" value="VOC"/>
    <property type="match status" value="2"/>
</dbReference>
<dbReference type="AlphaFoldDB" id="A0A6J4H7W8"/>
<dbReference type="InterPro" id="IPR029068">
    <property type="entry name" value="Glyas_Bleomycin-R_OHBP_Dase"/>
</dbReference>
<evidence type="ECO:0000256" key="1">
    <source>
        <dbReference type="ARBA" id="ARBA00022723"/>
    </source>
</evidence>
<dbReference type="CDD" id="cd16359">
    <property type="entry name" value="VOC_BsCatE_like_C"/>
    <property type="match status" value="1"/>
</dbReference>
<dbReference type="SUPFAM" id="SSF54593">
    <property type="entry name" value="Glyoxalase/Bleomycin resistance protein/Dihydroxybiphenyl dioxygenase"/>
    <property type="match status" value="1"/>
</dbReference>
<dbReference type="PANTHER" id="PTHR43279:SF1">
    <property type="entry name" value="CATECHOL-2,3-DIOXYGENASE"/>
    <property type="match status" value="1"/>
</dbReference>
<dbReference type="EMBL" id="CADCTC010000018">
    <property type="protein sequence ID" value="CAA9217396.1"/>
    <property type="molecule type" value="Genomic_DNA"/>
</dbReference>